<proteinExistence type="predicted"/>
<reference evidence="3 4" key="1">
    <citation type="journal article" date="2015" name="Fungal Genet. Biol.">
        <title>Evolution of novel wood decay mechanisms in Agaricales revealed by the genome sequences of Fistulina hepatica and Cylindrobasidium torrendii.</title>
        <authorList>
            <person name="Floudas D."/>
            <person name="Held B.W."/>
            <person name="Riley R."/>
            <person name="Nagy L.G."/>
            <person name="Koehler G."/>
            <person name="Ransdell A.S."/>
            <person name="Younus H."/>
            <person name="Chow J."/>
            <person name="Chiniquy J."/>
            <person name="Lipzen A."/>
            <person name="Tritt A."/>
            <person name="Sun H."/>
            <person name="Haridas S."/>
            <person name="LaButti K."/>
            <person name="Ohm R.A."/>
            <person name="Kues U."/>
            <person name="Blanchette R.A."/>
            <person name="Grigoriev I.V."/>
            <person name="Minto R.E."/>
            <person name="Hibbett D.S."/>
        </authorList>
    </citation>
    <scope>NUCLEOTIDE SEQUENCE [LARGE SCALE GENOMIC DNA]</scope>
    <source>
        <strain evidence="3 4">FP15055 ss-10</strain>
    </source>
</reference>
<feature type="compositionally biased region" description="Basic and acidic residues" evidence="1">
    <location>
        <begin position="119"/>
        <end position="133"/>
    </location>
</feature>
<dbReference type="AlphaFoldDB" id="A0A0D7B2V2"/>
<evidence type="ECO:0000313" key="3">
    <source>
        <dbReference type="EMBL" id="KIY64923.1"/>
    </source>
</evidence>
<dbReference type="InterPro" id="IPR040213">
    <property type="entry name" value="GIR2-like"/>
</dbReference>
<accession>A0A0D7B2V2</accession>
<dbReference type="Gene3D" id="3.10.110.10">
    <property type="entry name" value="Ubiquitin Conjugating Enzyme"/>
    <property type="match status" value="1"/>
</dbReference>
<dbReference type="EMBL" id="KN880612">
    <property type="protein sequence ID" value="KIY64923.1"/>
    <property type="molecule type" value="Genomic_DNA"/>
</dbReference>
<dbReference type="SUPFAM" id="SSF54495">
    <property type="entry name" value="UBC-like"/>
    <property type="match status" value="1"/>
</dbReference>
<protein>
    <submittedName>
        <fullName evidence="3">RWD-domain-containing protein</fullName>
    </submittedName>
</protein>
<feature type="compositionally biased region" description="Basic and acidic residues" evidence="1">
    <location>
        <begin position="164"/>
        <end position="186"/>
    </location>
</feature>
<feature type="region of interest" description="Disordered" evidence="1">
    <location>
        <begin position="119"/>
        <end position="145"/>
    </location>
</feature>
<dbReference type="SMART" id="SM00591">
    <property type="entry name" value="RWD"/>
    <property type="match status" value="1"/>
</dbReference>
<evidence type="ECO:0000256" key="1">
    <source>
        <dbReference type="SAM" id="MobiDB-lite"/>
    </source>
</evidence>
<dbReference type="InterPro" id="IPR006575">
    <property type="entry name" value="RWD_dom"/>
</dbReference>
<feature type="domain" description="RWD" evidence="2">
    <location>
        <begin position="9"/>
        <end position="113"/>
    </location>
</feature>
<organism evidence="3 4">
    <name type="scientific">Cylindrobasidium torrendii FP15055 ss-10</name>
    <dbReference type="NCBI Taxonomy" id="1314674"/>
    <lineage>
        <taxon>Eukaryota</taxon>
        <taxon>Fungi</taxon>
        <taxon>Dikarya</taxon>
        <taxon>Basidiomycota</taxon>
        <taxon>Agaricomycotina</taxon>
        <taxon>Agaricomycetes</taxon>
        <taxon>Agaricomycetidae</taxon>
        <taxon>Agaricales</taxon>
        <taxon>Marasmiineae</taxon>
        <taxon>Physalacriaceae</taxon>
        <taxon>Cylindrobasidium</taxon>
    </lineage>
</organism>
<dbReference type="PROSITE" id="PS50908">
    <property type="entry name" value="RWD"/>
    <property type="match status" value="1"/>
</dbReference>
<dbReference type="OrthoDB" id="277175at2759"/>
<dbReference type="Pfam" id="PF16543">
    <property type="entry name" value="DFRP_C"/>
    <property type="match status" value="1"/>
</dbReference>
<feature type="region of interest" description="Disordered" evidence="1">
    <location>
        <begin position="164"/>
        <end position="241"/>
    </location>
</feature>
<dbReference type="Proteomes" id="UP000054007">
    <property type="component" value="Unassembled WGS sequence"/>
</dbReference>
<keyword evidence="4" id="KW-1185">Reference proteome</keyword>
<gene>
    <name evidence="3" type="ORF">CYLTODRAFT_401193</name>
</gene>
<dbReference type="InterPro" id="IPR016135">
    <property type="entry name" value="UBQ-conjugating_enzyme/RWD"/>
</dbReference>
<dbReference type="STRING" id="1314674.A0A0D7B2V2"/>
<dbReference type="InterPro" id="IPR032378">
    <property type="entry name" value="ZC3H15/TMA46_C"/>
</dbReference>
<dbReference type="PANTHER" id="PTHR12292">
    <property type="entry name" value="RWD DOMAIN-CONTAINING PROTEIN"/>
    <property type="match status" value="1"/>
</dbReference>
<evidence type="ECO:0000259" key="2">
    <source>
        <dbReference type="PROSITE" id="PS50908"/>
    </source>
</evidence>
<evidence type="ECO:0000313" key="4">
    <source>
        <dbReference type="Proteomes" id="UP000054007"/>
    </source>
</evidence>
<dbReference type="CDD" id="cd23823">
    <property type="entry name" value="RWD_GCN2"/>
    <property type="match status" value="1"/>
</dbReference>
<name>A0A0D7B2V2_9AGAR</name>
<dbReference type="Pfam" id="PF05773">
    <property type="entry name" value="RWD"/>
    <property type="match status" value="1"/>
</dbReference>
<sequence length="241" mass="27729">MSDDEVLLEEFEVLESIYPTEFTKLSSKEIQIEAEPEDLLDGADPVKVYLRVSYPDGYPDVVPNMSLEAVDGELEDGESERLLDALKSTGEENLGMAMTFTLVSFLREQLSGLVVTREEERRRKEAEEEARVQEEEDARTRGTPVTVESFMAWKAKFDAERARMKQREEEERHKGLTPKEREEWKRMGTRLSGRQLFEKNQNLEDESLVDDGAVSVDPSQYERTQADDDEDDDRVTFSDSD</sequence>